<organism evidence="1 2">
    <name type="scientific">Rhipicephalus microplus</name>
    <name type="common">Cattle tick</name>
    <name type="synonym">Boophilus microplus</name>
    <dbReference type="NCBI Taxonomy" id="6941"/>
    <lineage>
        <taxon>Eukaryota</taxon>
        <taxon>Metazoa</taxon>
        <taxon>Ecdysozoa</taxon>
        <taxon>Arthropoda</taxon>
        <taxon>Chelicerata</taxon>
        <taxon>Arachnida</taxon>
        <taxon>Acari</taxon>
        <taxon>Parasitiformes</taxon>
        <taxon>Ixodida</taxon>
        <taxon>Ixodoidea</taxon>
        <taxon>Ixodidae</taxon>
        <taxon>Rhipicephalinae</taxon>
        <taxon>Rhipicephalus</taxon>
        <taxon>Boophilus</taxon>
    </lineage>
</organism>
<gene>
    <name evidence="1" type="ORF">HPB51_016857</name>
</gene>
<comment type="caution">
    <text evidence="1">The sequence shown here is derived from an EMBL/GenBank/DDBJ whole genome shotgun (WGS) entry which is preliminary data.</text>
</comment>
<keyword evidence="2" id="KW-1185">Reference proteome</keyword>
<reference evidence="1" key="1">
    <citation type="journal article" date="2020" name="Cell">
        <title>Large-Scale Comparative Analyses of Tick Genomes Elucidate Their Genetic Diversity and Vector Capacities.</title>
        <authorList>
            <consortium name="Tick Genome and Microbiome Consortium (TIGMIC)"/>
            <person name="Jia N."/>
            <person name="Wang J."/>
            <person name="Shi W."/>
            <person name="Du L."/>
            <person name="Sun Y."/>
            <person name="Zhan W."/>
            <person name="Jiang J.F."/>
            <person name="Wang Q."/>
            <person name="Zhang B."/>
            <person name="Ji P."/>
            <person name="Bell-Sakyi L."/>
            <person name="Cui X.M."/>
            <person name="Yuan T.T."/>
            <person name="Jiang B.G."/>
            <person name="Yang W.F."/>
            <person name="Lam T.T."/>
            <person name="Chang Q.C."/>
            <person name="Ding S.J."/>
            <person name="Wang X.J."/>
            <person name="Zhu J.G."/>
            <person name="Ruan X.D."/>
            <person name="Zhao L."/>
            <person name="Wei J.T."/>
            <person name="Ye R.Z."/>
            <person name="Que T.C."/>
            <person name="Du C.H."/>
            <person name="Zhou Y.H."/>
            <person name="Cheng J.X."/>
            <person name="Dai P.F."/>
            <person name="Guo W.B."/>
            <person name="Han X.H."/>
            <person name="Huang E.J."/>
            <person name="Li L.F."/>
            <person name="Wei W."/>
            <person name="Gao Y.C."/>
            <person name="Liu J.Z."/>
            <person name="Shao H.Z."/>
            <person name="Wang X."/>
            <person name="Wang C.C."/>
            <person name="Yang T.C."/>
            <person name="Huo Q.B."/>
            <person name="Li W."/>
            <person name="Chen H.Y."/>
            <person name="Chen S.E."/>
            <person name="Zhou L.G."/>
            <person name="Ni X.B."/>
            <person name="Tian J.H."/>
            <person name="Sheng Y."/>
            <person name="Liu T."/>
            <person name="Pan Y.S."/>
            <person name="Xia L.Y."/>
            <person name="Li J."/>
            <person name="Zhao F."/>
            <person name="Cao W.C."/>
        </authorList>
    </citation>
    <scope>NUCLEOTIDE SEQUENCE</scope>
    <source>
        <strain evidence="1">Rmic-2018</strain>
    </source>
</reference>
<dbReference type="Proteomes" id="UP000821866">
    <property type="component" value="Chromosome 7"/>
</dbReference>
<dbReference type="EMBL" id="JABSTU010000009">
    <property type="protein sequence ID" value="KAH8021778.1"/>
    <property type="molecule type" value="Genomic_DNA"/>
</dbReference>
<proteinExistence type="predicted"/>
<protein>
    <submittedName>
        <fullName evidence="1">Uncharacterized protein</fullName>
    </submittedName>
</protein>
<evidence type="ECO:0000313" key="1">
    <source>
        <dbReference type="EMBL" id="KAH8021778.1"/>
    </source>
</evidence>
<reference evidence="1" key="2">
    <citation type="submission" date="2021-09" db="EMBL/GenBank/DDBJ databases">
        <authorList>
            <person name="Jia N."/>
            <person name="Wang J."/>
            <person name="Shi W."/>
            <person name="Du L."/>
            <person name="Sun Y."/>
            <person name="Zhan W."/>
            <person name="Jiang J."/>
            <person name="Wang Q."/>
            <person name="Zhang B."/>
            <person name="Ji P."/>
            <person name="Sakyi L.B."/>
            <person name="Cui X."/>
            <person name="Yuan T."/>
            <person name="Jiang B."/>
            <person name="Yang W."/>
            <person name="Lam T.T.-Y."/>
            <person name="Chang Q."/>
            <person name="Ding S."/>
            <person name="Wang X."/>
            <person name="Zhu J."/>
            <person name="Ruan X."/>
            <person name="Zhao L."/>
            <person name="Wei J."/>
            <person name="Que T."/>
            <person name="Du C."/>
            <person name="Cheng J."/>
            <person name="Dai P."/>
            <person name="Han X."/>
            <person name="Huang E."/>
            <person name="Gao Y."/>
            <person name="Liu J."/>
            <person name="Shao H."/>
            <person name="Ye R."/>
            <person name="Li L."/>
            <person name="Wei W."/>
            <person name="Wang X."/>
            <person name="Wang C."/>
            <person name="Huo Q."/>
            <person name="Li W."/>
            <person name="Guo W."/>
            <person name="Chen H."/>
            <person name="Chen S."/>
            <person name="Zhou L."/>
            <person name="Zhou L."/>
            <person name="Ni X."/>
            <person name="Tian J."/>
            <person name="Zhou Y."/>
            <person name="Sheng Y."/>
            <person name="Liu T."/>
            <person name="Pan Y."/>
            <person name="Xia L."/>
            <person name="Li J."/>
            <person name="Zhao F."/>
            <person name="Cao W."/>
        </authorList>
    </citation>
    <scope>NUCLEOTIDE SEQUENCE</scope>
    <source>
        <strain evidence="1">Rmic-2018</strain>
        <tissue evidence="1">Larvae</tissue>
    </source>
</reference>
<sequence>MWGSLSRNLHMIMKDAVVEGSESFDHMVFFNVRPNLSTRAHSILDSVENSTTTTGIRSHDLQVYVLYGIYGFYAENKKGGILPRVVERVVIYNVPSGAAAGVPESHTILIRESMDARTDTSTGTRAVTQCAGVRAGYRWTWVFAHESSCPEGRRRHDSFFGRDAHIGRCKITKAVVVGKQHLWRPAAAGAGSSGSCISRDPSRGLRWGEPEYTTAWHNVN</sequence>
<dbReference type="AlphaFoldDB" id="A0A9J6DIA6"/>
<name>A0A9J6DIA6_RHIMP</name>
<accession>A0A9J6DIA6</accession>
<evidence type="ECO:0000313" key="2">
    <source>
        <dbReference type="Proteomes" id="UP000821866"/>
    </source>
</evidence>